<organism evidence="10 11">
    <name type="scientific">Actinoallomurus liliacearum</name>
    <dbReference type="NCBI Taxonomy" id="1080073"/>
    <lineage>
        <taxon>Bacteria</taxon>
        <taxon>Bacillati</taxon>
        <taxon>Actinomycetota</taxon>
        <taxon>Actinomycetes</taxon>
        <taxon>Streptosporangiales</taxon>
        <taxon>Thermomonosporaceae</taxon>
        <taxon>Actinoallomurus</taxon>
    </lineage>
</organism>
<feature type="domain" description="RecX third three-helical" evidence="8">
    <location>
        <begin position="220"/>
        <end position="265"/>
    </location>
</feature>
<dbReference type="InterPro" id="IPR036388">
    <property type="entry name" value="WH-like_DNA-bd_sf"/>
</dbReference>
<evidence type="ECO:0000259" key="7">
    <source>
        <dbReference type="Pfam" id="PF02631"/>
    </source>
</evidence>
<evidence type="ECO:0000313" key="11">
    <source>
        <dbReference type="Proteomes" id="UP001500212"/>
    </source>
</evidence>
<dbReference type="Pfam" id="PF21982">
    <property type="entry name" value="RecX_HTH1"/>
    <property type="match status" value="1"/>
</dbReference>
<feature type="compositionally biased region" description="Basic residues" evidence="6">
    <location>
        <begin position="91"/>
        <end position="100"/>
    </location>
</feature>
<dbReference type="PANTHER" id="PTHR33602">
    <property type="entry name" value="REGULATORY PROTEIN RECX FAMILY PROTEIN"/>
    <property type="match status" value="1"/>
</dbReference>
<name>A0ABP8TUF5_9ACTN</name>
<evidence type="ECO:0000256" key="1">
    <source>
        <dbReference type="ARBA" id="ARBA00004496"/>
    </source>
</evidence>
<evidence type="ECO:0000256" key="4">
    <source>
        <dbReference type="ARBA" id="ARBA00022490"/>
    </source>
</evidence>
<protein>
    <recommendedName>
        <fullName evidence="3 5">Regulatory protein RecX</fullName>
    </recommendedName>
</protein>
<keyword evidence="4 5" id="KW-0963">Cytoplasm</keyword>
<evidence type="ECO:0000256" key="3">
    <source>
        <dbReference type="ARBA" id="ARBA00018111"/>
    </source>
</evidence>
<evidence type="ECO:0000256" key="6">
    <source>
        <dbReference type="SAM" id="MobiDB-lite"/>
    </source>
</evidence>
<evidence type="ECO:0000256" key="2">
    <source>
        <dbReference type="ARBA" id="ARBA00009695"/>
    </source>
</evidence>
<dbReference type="EMBL" id="BAABHJ010000023">
    <property type="protein sequence ID" value="GAA4613920.1"/>
    <property type="molecule type" value="Genomic_DNA"/>
</dbReference>
<sequence length="284" mass="29521">MTAPEGWRRPAPRRTEPGAEIFPGDAARAQEPGPAAAQTGPAAVPTAGADPSAGGTADPTGAEALPADDAEIQMGGAGMPAGGETSAAGRSGRRGRRRGGGRLAEGPTPGSPAAQGPPADPEAVAREICLRQLSFAPKTRAQLADALRRKGVPDDVAERVLGRYSEVGLIDDAAFARAWVESRHAGRGLGRRALAAELRRRGVADETVSEAMEDLGPEQEEAAARELVARRLPGTRGLDPVKRTRRLMGMLARKGYSGGLAYRVVREALEAEGADDVPDLSFDD</sequence>
<dbReference type="Gene3D" id="1.10.10.10">
    <property type="entry name" value="Winged helix-like DNA-binding domain superfamily/Winged helix DNA-binding domain"/>
    <property type="match status" value="2"/>
</dbReference>
<comment type="subcellular location">
    <subcellularLocation>
        <location evidence="1 5">Cytoplasm</location>
    </subcellularLocation>
</comment>
<dbReference type="InterPro" id="IPR053925">
    <property type="entry name" value="RecX_HTH_3rd"/>
</dbReference>
<dbReference type="InterPro" id="IPR003783">
    <property type="entry name" value="Regulatory_RecX"/>
</dbReference>
<keyword evidence="11" id="KW-1185">Reference proteome</keyword>
<accession>A0ABP8TUF5</accession>
<reference evidence="11" key="1">
    <citation type="journal article" date="2019" name="Int. J. Syst. Evol. Microbiol.">
        <title>The Global Catalogue of Microorganisms (GCM) 10K type strain sequencing project: providing services to taxonomists for standard genome sequencing and annotation.</title>
        <authorList>
            <consortium name="The Broad Institute Genomics Platform"/>
            <consortium name="The Broad Institute Genome Sequencing Center for Infectious Disease"/>
            <person name="Wu L."/>
            <person name="Ma J."/>
        </authorList>
    </citation>
    <scope>NUCLEOTIDE SEQUENCE [LARGE SCALE GENOMIC DNA]</scope>
    <source>
        <strain evidence="11">JCM 17938</strain>
    </source>
</reference>
<evidence type="ECO:0000259" key="9">
    <source>
        <dbReference type="Pfam" id="PF21982"/>
    </source>
</evidence>
<evidence type="ECO:0000313" key="10">
    <source>
        <dbReference type="EMBL" id="GAA4613920.1"/>
    </source>
</evidence>
<dbReference type="Pfam" id="PF21981">
    <property type="entry name" value="RecX_HTH3"/>
    <property type="match status" value="1"/>
</dbReference>
<feature type="region of interest" description="Disordered" evidence="6">
    <location>
        <begin position="1"/>
        <end position="123"/>
    </location>
</feature>
<dbReference type="InterPro" id="IPR053924">
    <property type="entry name" value="RecX_HTH_2nd"/>
</dbReference>
<comment type="caution">
    <text evidence="10">The sequence shown here is derived from an EMBL/GenBank/DDBJ whole genome shotgun (WGS) entry which is preliminary data.</text>
</comment>
<feature type="domain" description="RecX first three-helical" evidence="9">
    <location>
        <begin position="125"/>
        <end position="163"/>
    </location>
</feature>
<comment type="similarity">
    <text evidence="2 5">Belongs to the RecX family.</text>
</comment>
<dbReference type="HAMAP" id="MF_01114">
    <property type="entry name" value="RecX"/>
    <property type="match status" value="1"/>
</dbReference>
<feature type="compositionally biased region" description="Low complexity" evidence="6">
    <location>
        <begin position="26"/>
        <end position="49"/>
    </location>
</feature>
<evidence type="ECO:0000256" key="5">
    <source>
        <dbReference type="HAMAP-Rule" id="MF_01114"/>
    </source>
</evidence>
<feature type="domain" description="RecX second three-helical" evidence="7">
    <location>
        <begin position="171"/>
        <end position="212"/>
    </location>
</feature>
<comment type="function">
    <text evidence="5">Modulates RecA activity.</text>
</comment>
<dbReference type="Pfam" id="PF02631">
    <property type="entry name" value="RecX_HTH2"/>
    <property type="match status" value="1"/>
</dbReference>
<gene>
    <name evidence="5" type="primary">recX</name>
    <name evidence="10" type="ORF">GCM10023195_60520</name>
</gene>
<dbReference type="PANTHER" id="PTHR33602:SF1">
    <property type="entry name" value="REGULATORY PROTEIN RECX FAMILY PROTEIN"/>
    <property type="match status" value="1"/>
</dbReference>
<dbReference type="InterPro" id="IPR053926">
    <property type="entry name" value="RecX_HTH_1st"/>
</dbReference>
<evidence type="ECO:0000259" key="8">
    <source>
        <dbReference type="Pfam" id="PF21981"/>
    </source>
</evidence>
<dbReference type="Proteomes" id="UP001500212">
    <property type="component" value="Unassembled WGS sequence"/>
</dbReference>
<proteinExistence type="inferred from homology"/>